<accession>A0ABQ3XRY6</accession>
<gene>
    <name evidence="4" type="ORF">Aco03nite_096720</name>
</gene>
<evidence type="ECO:0000313" key="5">
    <source>
        <dbReference type="Proteomes" id="UP000612282"/>
    </source>
</evidence>
<dbReference type="Proteomes" id="UP000612282">
    <property type="component" value="Unassembled WGS sequence"/>
</dbReference>
<dbReference type="Gene3D" id="3.50.50.60">
    <property type="entry name" value="FAD/NAD(P)-binding domain"/>
    <property type="match status" value="1"/>
</dbReference>
<dbReference type="RefSeq" id="WP_203809064.1">
    <property type="nucleotide sequence ID" value="NZ_BAAAQE010000119.1"/>
</dbReference>
<protein>
    <submittedName>
        <fullName evidence="4">FAD-dependent oxidoreductase</fullName>
    </submittedName>
</protein>
<dbReference type="EMBL" id="BOMG01000122">
    <property type="protein sequence ID" value="GID61268.1"/>
    <property type="molecule type" value="Genomic_DNA"/>
</dbReference>
<name>A0ABQ3XRY6_9ACTN</name>
<reference evidence="4 5" key="1">
    <citation type="submission" date="2021-01" db="EMBL/GenBank/DDBJ databases">
        <title>Whole genome shotgun sequence of Actinoplanes couchii NBRC 106145.</title>
        <authorList>
            <person name="Komaki H."/>
            <person name="Tamura T."/>
        </authorList>
    </citation>
    <scope>NUCLEOTIDE SEQUENCE [LARGE SCALE GENOMIC DNA]</scope>
    <source>
        <strain evidence="4 5">NBRC 106145</strain>
    </source>
</reference>
<dbReference type="InterPro" id="IPR036188">
    <property type="entry name" value="FAD/NAD-bd_sf"/>
</dbReference>
<dbReference type="InterPro" id="IPR002938">
    <property type="entry name" value="FAD-bd"/>
</dbReference>
<dbReference type="PRINTS" id="PR00420">
    <property type="entry name" value="RNGMNOXGNASE"/>
</dbReference>
<dbReference type="PANTHER" id="PTHR13789">
    <property type="entry name" value="MONOOXYGENASE"/>
    <property type="match status" value="1"/>
</dbReference>
<feature type="domain" description="FAD-binding" evidence="3">
    <location>
        <begin position="2"/>
        <end position="336"/>
    </location>
</feature>
<keyword evidence="1" id="KW-0560">Oxidoreductase</keyword>
<keyword evidence="2" id="KW-0503">Monooxygenase</keyword>
<dbReference type="Pfam" id="PF01494">
    <property type="entry name" value="FAD_binding_3"/>
    <property type="match status" value="1"/>
</dbReference>
<evidence type="ECO:0000256" key="2">
    <source>
        <dbReference type="ARBA" id="ARBA00023033"/>
    </source>
</evidence>
<dbReference type="SUPFAM" id="SSF51905">
    <property type="entry name" value="FAD/NAD(P)-binding domain"/>
    <property type="match status" value="1"/>
</dbReference>
<proteinExistence type="predicted"/>
<sequence length="376" mass="39797">MDITIVGAGLGGMAAGIALIQAGHTVTLLERSPEPRMSGAGIGVAPNGVRALDRLGLGDAIRAQAVLGDGDGTTRDRDGRPLLRIDQDAVITAQGDPVVSLPRRTLARMLMEALPAGAVHTGANVLEIRADDGIVITDTTTLRADLVVAADGARSRTRRALFPDHPGLRRSGEMAVQAIVPGQGHDVTPVIGELLDRHTGGRFGCLPMADGSIYWYALWSARQGTPADPADLLHWLHRQRADWHPAVARLIAATAPEAIHVSETAGLARPLPTFAVDRVAFLGDAAHAMTPDLGQGAGQAFEDAVSLGDASRGIGAEQVTAMLRRYDAERRPPTSRMQSTARLTRRMSTLRGVPGLARDVAIRMVPSRLATRLMTE</sequence>
<dbReference type="PANTHER" id="PTHR13789:SF309">
    <property type="entry name" value="PUTATIVE (AFU_ORTHOLOGUE AFUA_6G14510)-RELATED"/>
    <property type="match status" value="1"/>
</dbReference>
<evidence type="ECO:0000256" key="1">
    <source>
        <dbReference type="ARBA" id="ARBA00023002"/>
    </source>
</evidence>
<organism evidence="4 5">
    <name type="scientific">Actinoplanes couchii</name>
    <dbReference type="NCBI Taxonomy" id="403638"/>
    <lineage>
        <taxon>Bacteria</taxon>
        <taxon>Bacillati</taxon>
        <taxon>Actinomycetota</taxon>
        <taxon>Actinomycetes</taxon>
        <taxon>Micromonosporales</taxon>
        <taxon>Micromonosporaceae</taxon>
        <taxon>Actinoplanes</taxon>
    </lineage>
</organism>
<evidence type="ECO:0000259" key="3">
    <source>
        <dbReference type="Pfam" id="PF01494"/>
    </source>
</evidence>
<evidence type="ECO:0000313" key="4">
    <source>
        <dbReference type="EMBL" id="GID61268.1"/>
    </source>
</evidence>
<keyword evidence="5" id="KW-1185">Reference proteome</keyword>
<comment type="caution">
    <text evidence="4">The sequence shown here is derived from an EMBL/GenBank/DDBJ whole genome shotgun (WGS) entry which is preliminary data.</text>
</comment>
<dbReference type="InterPro" id="IPR050493">
    <property type="entry name" value="FAD-dep_Monooxygenase_BioMet"/>
</dbReference>